<evidence type="ECO:0000256" key="2">
    <source>
        <dbReference type="ARBA" id="ARBA00004370"/>
    </source>
</evidence>
<evidence type="ECO:0000259" key="11">
    <source>
        <dbReference type="PROSITE" id="PS50109"/>
    </source>
</evidence>
<dbReference type="CDD" id="cd00082">
    <property type="entry name" value="HisKA"/>
    <property type="match status" value="1"/>
</dbReference>
<evidence type="ECO:0000256" key="3">
    <source>
        <dbReference type="ARBA" id="ARBA00012438"/>
    </source>
</evidence>
<keyword evidence="10" id="KW-1133">Transmembrane helix</keyword>
<dbReference type="CDD" id="cd00075">
    <property type="entry name" value="HATPase"/>
    <property type="match status" value="1"/>
</dbReference>
<dbReference type="InterPro" id="IPR036097">
    <property type="entry name" value="HisK_dim/P_sf"/>
</dbReference>
<dbReference type="Pfam" id="PF02518">
    <property type="entry name" value="HATPase_c"/>
    <property type="match status" value="1"/>
</dbReference>
<evidence type="ECO:0000256" key="5">
    <source>
        <dbReference type="ARBA" id="ARBA00022679"/>
    </source>
</evidence>
<keyword evidence="8" id="KW-0067">ATP-binding</keyword>
<sequence>MNIHKRFIVQFFIQIILAFFLLSLILIIMWAIIGFSIMNSDVAKDLSKADELFFIDKISIKDEKVTFDKKLKQMVKNQNGQLIVLTEKGAVIGSYNTAEKVSAHINESEVASLILGTPAEYSYWKLEEGYKRPYILLFGKKNSGTDIVNEIKPEIDWKNHQLNLSDRAYQKINEENGWVQLIDATGQVVDEYGTKKQPTKYSNQDLMTLSQDQYHVTTAYFDEETEQSIIVGTYKADSNSSLEEGIYKTVSHSLFIIFILLILSLFIGTFWYARKFGVPLIMMMKWIKNLGEGVYEQPQDIHQRPILLNKKGKLKKKYRLYKDFITTLVQLTKTLKQNESERQKMTQIREEWITGISHDLKTPLASITGYSQMLESENYSWSEKETREFAKVISEKSVYMMQLLEDLTLTYRLKNQALPIVKEKVDLNEFIRRTIIHFINETAHNEIQFDFHPYHEIIYAYIDQKWFQRILDNLIANAIKYNPPGTTITVSTSLIEQHLIIIKMEDNGIGMDSETLDKLFQRYYRGTNTSDSGSGTGLGMAITKQLVQLHNGSIRVKSTPNKGTQIRLILPARAEEDDE</sequence>
<feature type="domain" description="Histidine kinase" evidence="11">
    <location>
        <begin position="355"/>
        <end position="574"/>
    </location>
</feature>
<evidence type="ECO:0000313" key="12">
    <source>
        <dbReference type="EMBL" id="MBM7716564.1"/>
    </source>
</evidence>
<accession>A0ABS2RAE2</accession>
<comment type="catalytic activity">
    <reaction evidence="1">
        <text>ATP + protein L-histidine = ADP + protein N-phospho-L-histidine.</text>
        <dbReference type="EC" id="2.7.13.3"/>
    </reaction>
</comment>
<keyword evidence="4" id="KW-0597">Phosphoprotein</keyword>
<keyword evidence="9" id="KW-0902">Two-component regulatory system</keyword>
<keyword evidence="6" id="KW-0547">Nucleotide-binding</keyword>
<keyword evidence="7 12" id="KW-0418">Kinase</keyword>
<name>A0ABS2RAE2_9BACI</name>
<keyword evidence="13" id="KW-1185">Reference proteome</keyword>
<dbReference type="GO" id="GO:0016301">
    <property type="term" value="F:kinase activity"/>
    <property type="evidence" value="ECO:0007669"/>
    <property type="project" value="UniProtKB-KW"/>
</dbReference>
<dbReference type="Pfam" id="PF00512">
    <property type="entry name" value="HisKA"/>
    <property type="match status" value="1"/>
</dbReference>
<dbReference type="InterPro" id="IPR004358">
    <property type="entry name" value="Sig_transdc_His_kin-like_C"/>
</dbReference>
<dbReference type="InterPro" id="IPR003661">
    <property type="entry name" value="HisK_dim/P_dom"/>
</dbReference>
<evidence type="ECO:0000256" key="7">
    <source>
        <dbReference type="ARBA" id="ARBA00022777"/>
    </source>
</evidence>
<dbReference type="SMART" id="SM00388">
    <property type="entry name" value="HisKA"/>
    <property type="match status" value="1"/>
</dbReference>
<feature type="transmembrane region" description="Helical" evidence="10">
    <location>
        <begin position="12"/>
        <end position="38"/>
    </location>
</feature>
<dbReference type="InterPro" id="IPR036890">
    <property type="entry name" value="HATPase_C_sf"/>
</dbReference>
<keyword evidence="5" id="KW-0808">Transferase</keyword>
<dbReference type="InterPro" id="IPR005467">
    <property type="entry name" value="His_kinase_dom"/>
</dbReference>
<keyword evidence="10" id="KW-0472">Membrane</keyword>
<protein>
    <recommendedName>
        <fullName evidence="3">histidine kinase</fullName>
        <ecNumber evidence="3">2.7.13.3</ecNumber>
    </recommendedName>
</protein>
<dbReference type="SUPFAM" id="SSF55874">
    <property type="entry name" value="ATPase domain of HSP90 chaperone/DNA topoisomerase II/histidine kinase"/>
    <property type="match status" value="1"/>
</dbReference>
<comment type="subcellular location">
    <subcellularLocation>
        <location evidence="2">Membrane</location>
    </subcellularLocation>
</comment>
<dbReference type="Proteomes" id="UP000823485">
    <property type="component" value="Unassembled WGS sequence"/>
</dbReference>
<evidence type="ECO:0000256" key="8">
    <source>
        <dbReference type="ARBA" id="ARBA00022840"/>
    </source>
</evidence>
<evidence type="ECO:0000313" key="13">
    <source>
        <dbReference type="Proteomes" id="UP000823485"/>
    </source>
</evidence>
<comment type="caution">
    <text evidence="12">The sequence shown here is derived from an EMBL/GenBank/DDBJ whole genome shotgun (WGS) entry which is preliminary data.</text>
</comment>
<dbReference type="Gene3D" id="3.30.565.10">
    <property type="entry name" value="Histidine kinase-like ATPase, C-terminal domain"/>
    <property type="match status" value="1"/>
</dbReference>
<evidence type="ECO:0000256" key="6">
    <source>
        <dbReference type="ARBA" id="ARBA00022741"/>
    </source>
</evidence>
<proteinExistence type="predicted"/>
<dbReference type="PROSITE" id="PS50109">
    <property type="entry name" value="HIS_KIN"/>
    <property type="match status" value="1"/>
</dbReference>
<dbReference type="SUPFAM" id="SSF47384">
    <property type="entry name" value="Homodimeric domain of signal transducing histidine kinase"/>
    <property type="match status" value="1"/>
</dbReference>
<reference evidence="12 13" key="1">
    <citation type="submission" date="2021-01" db="EMBL/GenBank/DDBJ databases">
        <title>Genomic Encyclopedia of Type Strains, Phase IV (KMG-IV): sequencing the most valuable type-strain genomes for metagenomic binning, comparative biology and taxonomic classification.</title>
        <authorList>
            <person name="Goeker M."/>
        </authorList>
    </citation>
    <scope>NUCLEOTIDE SEQUENCE [LARGE SCALE GENOMIC DNA]</scope>
    <source>
        <strain evidence="12 13">DSM 105453</strain>
    </source>
</reference>
<keyword evidence="10" id="KW-0812">Transmembrane</keyword>
<dbReference type="InterPro" id="IPR050351">
    <property type="entry name" value="BphY/WalK/GraS-like"/>
</dbReference>
<dbReference type="RefSeq" id="WP_205179953.1">
    <property type="nucleotide sequence ID" value="NZ_JAFBFH010000029.1"/>
</dbReference>
<evidence type="ECO:0000256" key="9">
    <source>
        <dbReference type="ARBA" id="ARBA00023012"/>
    </source>
</evidence>
<dbReference type="PANTHER" id="PTHR45453:SF1">
    <property type="entry name" value="PHOSPHATE REGULON SENSOR PROTEIN PHOR"/>
    <property type="match status" value="1"/>
</dbReference>
<feature type="transmembrane region" description="Helical" evidence="10">
    <location>
        <begin position="254"/>
        <end position="273"/>
    </location>
</feature>
<evidence type="ECO:0000256" key="10">
    <source>
        <dbReference type="SAM" id="Phobius"/>
    </source>
</evidence>
<gene>
    <name evidence="12" type="ORF">JOC94_003585</name>
</gene>
<dbReference type="Gene3D" id="1.10.287.130">
    <property type="match status" value="1"/>
</dbReference>
<organism evidence="12 13">
    <name type="scientific">Siminovitchia thermophila</name>
    <dbReference type="NCBI Taxonomy" id="1245522"/>
    <lineage>
        <taxon>Bacteria</taxon>
        <taxon>Bacillati</taxon>
        <taxon>Bacillota</taxon>
        <taxon>Bacilli</taxon>
        <taxon>Bacillales</taxon>
        <taxon>Bacillaceae</taxon>
        <taxon>Siminovitchia</taxon>
    </lineage>
</organism>
<dbReference type="PANTHER" id="PTHR45453">
    <property type="entry name" value="PHOSPHATE REGULON SENSOR PROTEIN PHOR"/>
    <property type="match status" value="1"/>
</dbReference>
<evidence type="ECO:0000256" key="1">
    <source>
        <dbReference type="ARBA" id="ARBA00000085"/>
    </source>
</evidence>
<dbReference type="EC" id="2.7.13.3" evidence="3"/>
<dbReference type="EMBL" id="JAFBFH010000029">
    <property type="protein sequence ID" value="MBM7716564.1"/>
    <property type="molecule type" value="Genomic_DNA"/>
</dbReference>
<dbReference type="PRINTS" id="PR00344">
    <property type="entry name" value="BCTRLSENSOR"/>
</dbReference>
<dbReference type="SMART" id="SM00387">
    <property type="entry name" value="HATPase_c"/>
    <property type="match status" value="1"/>
</dbReference>
<dbReference type="InterPro" id="IPR003594">
    <property type="entry name" value="HATPase_dom"/>
</dbReference>
<evidence type="ECO:0000256" key="4">
    <source>
        <dbReference type="ARBA" id="ARBA00022553"/>
    </source>
</evidence>